<name>A0A371HPH6_MUCPR</name>
<accession>A0A371HPH6</accession>
<proteinExistence type="predicted"/>
<dbReference type="AlphaFoldDB" id="A0A371HPH6"/>
<evidence type="ECO:0000313" key="2">
    <source>
        <dbReference type="Proteomes" id="UP000257109"/>
    </source>
</evidence>
<feature type="non-terminal residue" evidence="1">
    <location>
        <position position="1"/>
    </location>
</feature>
<protein>
    <submittedName>
        <fullName evidence="1">Uncharacterized protein</fullName>
    </submittedName>
</protein>
<reference evidence="1" key="1">
    <citation type="submission" date="2018-05" db="EMBL/GenBank/DDBJ databases">
        <title>Draft genome of Mucuna pruriens seed.</title>
        <authorList>
            <person name="Nnadi N.E."/>
            <person name="Vos R."/>
            <person name="Hasami M.H."/>
            <person name="Devisetty U.K."/>
            <person name="Aguiy J.C."/>
        </authorList>
    </citation>
    <scope>NUCLEOTIDE SEQUENCE [LARGE SCALE GENOMIC DNA]</scope>
    <source>
        <strain evidence="1">JCA_2017</strain>
    </source>
</reference>
<evidence type="ECO:0000313" key="1">
    <source>
        <dbReference type="EMBL" id="RDY04708.1"/>
    </source>
</evidence>
<dbReference type="EMBL" id="QJKJ01002032">
    <property type="protein sequence ID" value="RDY04708.1"/>
    <property type="molecule type" value="Genomic_DNA"/>
</dbReference>
<gene>
    <name evidence="1" type="ORF">CR513_11556</name>
</gene>
<dbReference type="OrthoDB" id="1747743at2759"/>
<sequence length="60" mass="6910">MYVASERLEKKLALLTILTKKREFLLDKQVEVTFTPGGYEDRVLHDVVPMEATHLLLGRP</sequence>
<dbReference type="Proteomes" id="UP000257109">
    <property type="component" value="Unassembled WGS sequence"/>
</dbReference>
<comment type="caution">
    <text evidence="1">The sequence shown here is derived from an EMBL/GenBank/DDBJ whole genome shotgun (WGS) entry which is preliminary data.</text>
</comment>
<keyword evidence="2" id="KW-1185">Reference proteome</keyword>
<organism evidence="1 2">
    <name type="scientific">Mucuna pruriens</name>
    <name type="common">Velvet bean</name>
    <name type="synonym">Dolichos pruriens</name>
    <dbReference type="NCBI Taxonomy" id="157652"/>
    <lineage>
        <taxon>Eukaryota</taxon>
        <taxon>Viridiplantae</taxon>
        <taxon>Streptophyta</taxon>
        <taxon>Embryophyta</taxon>
        <taxon>Tracheophyta</taxon>
        <taxon>Spermatophyta</taxon>
        <taxon>Magnoliopsida</taxon>
        <taxon>eudicotyledons</taxon>
        <taxon>Gunneridae</taxon>
        <taxon>Pentapetalae</taxon>
        <taxon>rosids</taxon>
        <taxon>fabids</taxon>
        <taxon>Fabales</taxon>
        <taxon>Fabaceae</taxon>
        <taxon>Papilionoideae</taxon>
        <taxon>50 kb inversion clade</taxon>
        <taxon>NPAAA clade</taxon>
        <taxon>indigoferoid/millettioid clade</taxon>
        <taxon>Phaseoleae</taxon>
        <taxon>Mucuna</taxon>
    </lineage>
</organism>